<dbReference type="InterPro" id="IPR023298">
    <property type="entry name" value="ATPase_P-typ_TM_dom_sf"/>
</dbReference>
<evidence type="ECO:0000256" key="19">
    <source>
        <dbReference type="SAM" id="MobiDB-lite"/>
    </source>
</evidence>
<dbReference type="InterPro" id="IPR001757">
    <property type="entry name" value="P_typ_ATPase"/>
</dbReference>
<proteinExistence type="inferred from homology"/>
<keyword evidence="3" id="KW-0813">Transport</keyword>
<comment type="caution">
    <text evidence="21">The sequence shown here is derived from an EMBL/GenBank/DDBJ whole genome shotgun (WGS) entry which is preliminary data.</text>
</comment>
<evidence type="ECO:0000256" key="6">
    <source>
        <dbReference type="ARBA" id="ARBA00022692"/>
    </source>
</evidence>
<evidence type="ECO:0000313" key="22">
    <source>
        <dbReference type="Proteomes" id="UP000245048"/>
    </source>
</evidence>
<dbReference type="SUPFAM" id="SSF81653">
    <property type="entry name" value="Calcium ATPase, transduction domain A"/>
    <property type="match status" value="1"/>
</dbReference>
<gene>
    <name evidence="21" type="primary">cadA</name>
    <name evidence="21" type="ORF">CR165_20625</name>
</gene>
<dbReference type="PANTHER" id="PTHR48085:SF5">
    <property type="entry name" value="CADMIUM_ZINC-TRANSPORTING ATPASE HMA4-RELATED"/>
    <property type="match status" value="1"/>
</dbReference>
<evidence type="ECO:0000256" key="14">
    <source>
        <dbReference type="ARBA" id="ARBA00023065"/>
    </source>
</evidence>
<dbReference type="InterPro" id="IPR036163">
    <property type="entry name" value="HMA_dom_sf"/>
</dbReference>
<dbReference type="InterPro" id="IPR059000">
    <property type="entry name" value="ATPase_P-type_domA"/>
</dbReference>
<dbReference type="GO" id="GO:0005886">
    <property type="term" value="C:plasma membrane"/>
    <property type="evidence" value="ECO:0007669"/>
    <property type="project" value="UniProtKB-SubCell"/>
</dbReference>
<evidence type="ECO:0000256" key="7">
    <source>
        <dbReference type="ARBA" id="ARBA00022723"/>
    </source>
</evidence>
<dbReference type="PROSITE" id="PS00154">
    <property type="entry name" value="ATPASE_E1_E2"/>
    <property type="match status" value="1"/>
</dbReference>
<dbReference type="Pfam" id="PF00403">
    <property type="entry name" value="HMA"/>
    <property type="match status" value="2"/>
</dbReference>
<dbReference type="RefSeq" id="WP_109518839.1">
    <property type="nucleotide sequence ID" value="NZ_PDOA01000022.1"/>
</dbReference>
<accession>A0A2U1UYZ1</accession>
<dbReference type="InterPro" id="IPR006122">
    <property type="entry name" value="HMA_Cu_ion-bd"/>
</dbReference>
<comment type="catalytic activity">
    <reaction evidence="17">
        <text>Zn(2+)(in) + ATP + H2O = Zn(2+)(out) + ADP + phosphate + H(+)</text>
        <dbReference type="Rhea" id="RHEA:20621"/>
        <dbReference type="ChEBI" id="CHEBI:15377"/>
        <dbReference type="ChEBI" id="CHEBI:15378"/>
        <dbReference type="ChEBI" id="CHEBI:29105"/>
        <dbReference type="ChEBI" id="CHEBI:30616"/>
        <dbReference type="ChEBI" id="CHEBI:43474"/>
        <dbReference type="ChEBI" id="CHEBI:456216"/>
        <dbReference type="EC" id="7.2.2.12"/>
    </reaction>
</comment>
<dbReference type="SUPFAM" id="SSF81665">
    <property type="entry name" value="Calcium ATPase, transmembrane domain M"/>
    <property type="match status" value="1"/>
</dbReference>
<dbReference type="SFLD" id="SFLDS00003">
    <property type="entry name" value="Haloacid_Dehalogenase"/>
    <property type="match status" value="1"/>
</dbReference>
<evidence type="ECO:0000313" key="21">
    <source>
        <dbReference type="EMBL" id="PWC26873.1"/>
    </source>
</evidence>
<sequence>MDGRGSEEDGREVSWRVSGMDCASCVAKVEKAVSRLPGVRAVSVNLMAERLRATLAPGAAMPEAVEAQVAALGFQATRLEAAPEALSLAWHVQGMDCAGCAAKVEAALGRLPGVSAVSVNLMAERLTLRLEPGGTEAAAIPRSLAGLGYTARPLAPAGQPAGAPPPQEHDGCRGHGHPAQDHAHGHAGHGHAHAGAGAFGHSHADHEDPADAAKPWYATAKARLVWLLGALVLGAHALSLAVAESWAYPLFLAATALAVIPFGRRAFALARAGSPFSIETLMVTAAIGAALIGAAEEAAMVVLLFAVGELLENVAAGRARAGIKALAGLMPRTALRLRADGTAEPVPSAALAVGDLVLIRPGERVPCDGLVEEGRSALDESPVTGESVPVPRGPGEAVLAGSINADGALRVRVSRAAADNTIARIIRMVEEATASRAPTQRFIERFSAWWTPGAMAVSLLVILLPPFLLGWSWWESVYRGLAVLLIACPCALVISVPAAMASGLSAGARRGLLIKGGAALEAIGGARTVAFDKTGTLTEGRPRVTDILPAAGLPEAELLALAAGAEQGSSHPLARAVVAEAAARGIALPAASGQGAIPGRAVRATIGGRAISVGSPRHAAEAGALPGPLAEAVARFEAEGKTAVVVLADGTPAGVLALRDEPRADAAASVAALSRLGVRTVMLTGDNARTAAAIAGPLGLTAKAGLLPDDKLREIAALRAAGPVVMVGDGINDAPALAAASAGVAMGGGTDVALEAADAAILKDRTTGVAELVSLSRATMANVKANVGIAVGLKGLLLVTTLLGVTGLWPAILADTGATVLVTLNALRLLAWKPAA</sequence>
<evidence type="ECO:0000256" key="11">
    <source>
        <dbReference type="ARBA" id="ARBA00022967"/>
    </source>
</evidence>
<dbReference type="Pfam" id="PF00122">
    <property type="entry name" value="E1-E2_ATPase"/>
    <property type="match status" value="1"/>
</dbReference>
<dbReference type="SUPFAM" id="SSF55008">
    <property type="entry name" value="HMA, heavy metal-associated domain"/>
    <property type="match status" value="2"/>
</dbReference>
<evidence type="ECO:0000256" key="16">
    <source>
        <dbReference type="ARBA" id="ARBA00039097"/>
    </source>
</evidence>
<keyword evidence="4 18" id="KW-1003">Cell membrane</keyword>
<comment type="subcellular location">
    <subcellularLocation>
        <location evidence="1">Cell membrane</location>
        <topology evidence="1">Multi-pass membrane protein</topology>
    </subcellularLocation>
</comment>
<evidence type="ECO:0000259" key="20">
    <source>
        <dbReference type="PROSITE" id="PS50846"/>
    </source>
</evidence>
<keyword evidence="12 18" id="KW-1133">Transmembrane helix</keyword>
<dbReference type="OrthoDB" id="9760802at2"/>
<feature type="transmembrane region" description="Helical" evidence="18">
    <location>
        <begin position="246"/>
        <end position="263"/>
    </location>
</feature>
<keyword evidence="9 18" id="KW-0547">Nucleotide-binding</keyword>
<feature type="transmembrane region" description="Helical" evidence="18">
    <location>
        <begin position="785"/>
        <end position="805"/>
    </location>
</feature>
<dbReference type="InterPro" id="IPR018303">
    <property type="entry name" value="ATPase_P-typ_P_site"/>
</dbReference>
<dbReference type="PROSITE" id="PS01229">
    <property type="entry name" value="COF_2"/>
    <property type="match status" value="1"/>
</dbReference>
<dbReference type="PANTHER" id="PTHR48085">
    <property type="entry name" value="CADMIUM/ZINC-TRANSPORTING ATPASE HMA2-RELATED"/>
    <property type="match status" value="1"/>
</dbReference>
<dbReference type="PRINTS" id="PR00941">
    <property type="entry name" value="CDATPASE"/>
</dbReference>
<keyword evidence="8" id="KW-0677">Repeat</keyword>
<dbReference type="EC" id="7.2.2.12" evidence="16"/>
<keyword evidence="15 18" id="KW-0472">Membrane</keyword>
<dbReference type="PROSITE" id="PS01047">
    <property type="entry name" value="HMA_1"/>
    <property type="match status" value="2"/>
</dbReference>
<feature type="compositionally biased region" description="Basic and acidic residues" evidence="19">
    <location>
        <begin position="167"/>
        <end position="184"/>
    </location>
</feature>
<dbReference type="AlphaFoldDB" id="A0A2U1UYZ1"/>
<evidence type="ECO:0000256" key="3">
    <source>
        <dbReference type="ARBA" id="ARBA00022448"/>
    </source>
</evidence>
<dbReference type="GO" id="GO:0005507">
    <property type="term" value="F:copper ion binding"/>
    <property type="evidence" value="ECO:0007669"/>
    <property type="project" value="InterPro"/>
</dbReference>
<dbReference type="FunFam" id="3.30.70.100:FF:000001">
    <property type="entry name" value="ATPase copper transporting beta"/>
    <property type="match status" value="1"/>
</dbReference>
<evidence type="ECO:0000256" key="18">
    <source>
        <dbReference type="RuleBase" id="RU362081"/>
    </source>
</evidence>
<evidence type="ECO:0000256" key="8">
    <source>
        <dbReference type="ARBA" id="ARBA00022737"/>
    </source>
</evidence>
<dbReference type="GO" id="GO:0016463">
    <property type="term" value="F:P-type zinc transporter activity"/>
    <property type="evidence" value="ECO:0007669"/>
    <property type="project" value="UniProtKB-EC"/>
</dbReference>
<dbReference type="InterPro" id="IPR036412">
    <property type="entry name" value="HAD-like_sf"/>
</dbReference>
<dbReference type="NCBIfam" id="TIGR01512">
    <property type="entry name" value="ATPase-IB2_Cd"/>
    <property type="match status" value="1"/>
</dbReference>
<keyword evidence="14" id="KW-0406">Ion transport</keyword>
<dbReference type="SFLD" id="SFLDF00027">
    <property type="entry name" value="p-type_atpase"/>
    <property type="match status" value="1"/>
</dbReference>
<dbReference type="Gene3D" id="3.30.70.100">
    <property type="match status" value="2"/>
</dbReference>
<keyword evidence="11" id="KW-1278">Translocase</keyword>
<dbReference type="CDD" id="cd00371">
    <property type="entry name" value="HMA"/>
    <property type="match status" value="2"/>
</dbReference>
<dbReference type="InterPro" id="IPR051014">
    <property type="entry name" value="Cation_Transport_ATPase_IB"/>
</dbReference>
<dbReference type="Proteomes" id="UP000245048">
    <property type="component" value="Unassembled WGS sequence"/>
</dbReference>
<evidence type="ECO:0000256" key="17">
    <source>
        <dbReference type="ARBA" id="ARBA00047308"/>
    </source>
</evidence>
<feature type="transmembrane region" description="Helical" evidence="18">
    <location>
        <begin position="224"/>
        <end position="240"/>
    </location>
</feature>
<dbReference type="InterPro" id="IPR017969">
    <property type="entry name" value="Heavy-metal-associated_CS"/>
</dbReference>
<keyword evidence="7 18" id="KW-0479">Metal-binding</keyword>
<organism evidence="21 22">
    <name type="scientific">Teichococcus aestuarii</name>
    <dbReference type="NCBI Taxonomy" id="568898"/>
    <lineage>
        <taxon>Bacteria</taxon>
        <taxon>Pseudomonadati</taxon>
        <taxon>Pseudomonadota</taxon>
        <taxon>Alphaproteobacteria</taxon>
        <taxon>Acetobacterales</taxon>
        <taxon>Roseomonadaceae</taxon>
        <taxon>Roseomonas</taxon>
    </lineage>
</organism>
<feature type="region of interest" description="Disordered" evidence="19">
    <location>
        <begin position="155"/>
        <end position="207"/>
    </location>
</feature>
<dbReference type="NCBIfam" id="TIGR01525">
    <property type="entry name" value="ATPase-IB_hvy"/>
    <property type="match status" value="1"/>
</dbReference>
<keyword evidence="13" id="KW-0186">Copper</keyword>
<dbReference type="InterPro" id="IPR008250">
    <property type="entry name" value="ATPase_P-typ_transduc_dom_A_sf"/>
</dbReference>
<dbReference type="GO" id="GO:0016887">
    <property type="term" value="F:ATP hydrolysis activity"/>
    <property type="evidence" value="ECO:0007669"/>
    <property type="project" value="InterPro"/>
</dbReference>
<dbReference type="InterPro" id="IPR023299">
    <property type="entry name" value="ATPase_P-typ_cyto_dom_N"/>
</dbReference>
<dbReference type="Pfam" id="PF00702">
    <property type="entry name" value="Hydrolase"/>
    <property type="match status" value="1"/>
</dbReference>
<reference evidence="22" key="1">
    <citation type="submission" date="2017-10" db="EMBL/GenBank/DDBJ databases">
        <authorList>
            <person name="Toshchakov S.V."/>
            <person name="Goeva M.A."/>
        </authorList>
    </citation>
    <scope>NUCLEOTIDE SEQUENCE [LARGE SCALE GENOMIC DNA]</scope>
    <source>
        <strain evidence="22">JR1/69-1-13</strain>
    </source>
</reference>
<keyword evidence="5" id="KW-0597">Phosphoprotein</keyword>
<dbReference type="InterPro" id="IPR023214">
    <property type="entry name" value="HAD_sf"/>
</dbReference>
<dbReference type="PRINTS" id="PR00119">
    <property type="entry name" value="CATATPASE"/>
</dbReference>
<dbReference type="SUPFAM" id="SSF56784">
    <property type="entry name" value="HAD-like"/>
    <property type="match status" value="1"/>
</dbReference>
<evidence type="ECO:0000256" key="12">
    <source>
        <dbReference type="ARBA" id="ARBA00022989"/>
    </source>
</evidence>
<feature type="transmembrane region" description="Helical" evidence="18">
    <location>
        <begin position="480"/>
        <end position="500"/>
    </location>
</feature>
<feature type="domain" description="HMA" evidence="20">
    <location>
        <begin position="11"/>
        <end position="77"/>
    </location>
</feature>
<evidence type="ECO:0000256" key="9">
    <source>
        <dbReference type="ARBA" id="ARBA00022741"/>
    </source>
</evidence>
<dbReference type="InterPro" id="IPR027256">
    <property type="entry name" value="P-typ_ATPase_IB"/>
</dbReference>
<dbReference type="EMBL" id="PDOA01000022">
    <property type="protein sequence ID" value="PWC26873.1"/>
    <property type="molecule type" value="Genomic_DNA"/>
</dbReference>
<dbReference type="GO" id="GO:0005524">
    <property type="term" value="F:ATP binding"/>
    <property type="evidence" value="ECO:0007669"/>
    <property type="project" value="UniProtKB-UniRule"/>
</dbReference>
<dbReference type="PROSITE" id="PS50846">
    <property type="entry name" value="HMA_2"/>
    <property type="match status" value="2"/>
</dbReference>
<dbReference type="NCBIfam" id="TIGR00003">
    <property type="entry name" value="copper ion binding protein"/>
    <property type="match status" value="2"/>
</dbReference>
<dbReference type="Gene3D" id="2.70.150.10">
    <property type="entry name" value="Calcium-transporting ATPase, cytoplasmic transduction domain A"/>
    <property type="match status" value="1"/>
</dbReference>
<dbReference type="SFLD" id="SFLDG00002">
    <property type="entry name" value="C1.7:_P-type_atpase_like"/>
    <property type="match status" value="1"/>
</dbReference>
<dbReference type="NCBIfam" id="TIGR01494">
    <property type="entry name" value="ATPase_P-type"/>
    <property type="match status" value="1"/>
</dbReference>
<evidence type="ECO:0000256" key="15">
    <source>
        <dbReference type="ARBA" id="ARBA00023136"/>
    </source>
</evidence>
<keyword evidence="10 18" id="KW-0067">ATP-binding</keyword>
<dbReference type="InterPro" id="IPR006121">
    <property type="entry name" value="HMA_dom"/>
</dbReference>
<name>A0A2U1UYZ1_9PROT</name>
<comment type="similarity">
    <text evidence="2 18">Belongs to the cation transport ATPase (P-type) (TC 3.A.3) family. Type IB subfamily.</text>
</comment>
<evidence type="ECO:0000256" key="10">
    <source>
        <dbReference type="ARBA" id="ARBA00022840"/>
    </source>
</evidence>
<protein>
    <recommendedName>
        <fullName evidence="16">P-type Zn(2+) transporter</fullName>
        <ecNumber evidence="16">7.2.2.12</ecNumber>
    </recommendedName>
</protein>
<evidence type="ECO:0000256" key="13">
    <source>
        <dbReference type="ARBA" id="ARBA00023008"/>
    </source>
</evidence>
<evidence type="ECO:0000256" key="4">
    <source>
        <dbReference type="ARBA" id="ARBA00022475"/>
    </source>
</evidence>
<evidence type="ECO:0000256" key="1">
    <source>
        <dbReference type="ARBA" id="ARBA00004651"/>
    </source>
</evidence>
<feature type="domain" description="HMA" evidence="20">
    <location>
        <begin position="86"/>
        <end position="152"/>
    </location>
</feature>
<feature type="transmembrane region" description="Helical" evidence="18">
    <location>
        <begin position="449"/>
        <end position="474"/>
    </location>
</feature>
<dbReference type="Gene3D" id="3.40.50.1000">
    <property type="entry name" value="HAD superfamily/HAD-like"/>
    <property type="match status" value="1"/>
</dbReference>
<dbReference type="Gene3D" id="3.40.1110.10">
    <property type="entry name" value="Calcium-transporting ATPase, cytoplasmic domain N"/>
    <property type="match status" value="1"/>
</dbReference>
<keyword evidence="22" id="KW-1185">Reference proteome</keyword>
<dbReference type="FunFam" id="2.70.150.10:FF:000002">
    <property type="entry name" value="Copper-transporting ATPase 1, putative"/>
    <property type="match status" value="1"/>
</dbReference>
<evidence type="ECO:0000256" key="5">
    <source>
        <dbReference type="ARBA" id="ARBA00022553"/>
    </source>
</evidence>
<keyword evidence="6 18" id="KW-0812">Transmembrane</keyword>
<dbReference type="GO" id="GO:0015086">
    <property type="term" value="F:cadmium ion transmembrane transporter activity"/>
    <property type="evidence" value="ECO:0007669"/>
    <property type="project" value="TreeGrafter"/>
</dbReference>
<evidence type="ECO:0000256" key="2">
    <source>
        <dbReference type="ARBA" id="ARBA00006024"/>
    </source>
</evidence>
<dbReference type="InterPro" id="IPR044492">
    <property type="entry name" value="P_typ_ATPase_HD_dom"/>
</dbReference>